<evidence type="ECO:0000313" key="2">
    <source>
        <dbReference type="EMBL" id="SFD38701.1"/>
    </source>
</evidence>
<name>A0A1I1RWR3_9FLAO</name>
<gene>
    <name evidence="2" type="ORF">SAMN05216297_107197</name>
</gene>
<feature type="chain" id="PRO_5011784384" evidence="1">
    <location>
        <begin position="24"/>
        <end position="354"/>
    </location>
</feature>
<evidence type="ECO:0000256" key="1">
    <source>
        <dbReference type="SAM" id="SignalP"/>
    </source>
</evidence>
<dbReference type="AlphaFoldDB" id="A0A1I1RWR3"/>
<keyword evidence="1" id="KW-0732">Signal</keyword>
<dbReference type="RefSeq" id="WP_091494611.1">
    <property type="nucleotide sequence ID" value="NZ_FOMH01000007.1"/>
</dbReference>
<dbReference type="STRING" id="739143.SAMN05216297_107197"/>
<dbReference type="Proteomes" id="UP000199672">
    <property type="component" value="Unassembled WGS sequence"/>
</dbReference>
<proteinExistence type="predicted"/>
<reference evidence="3" key="1">
    <citation type="submission" date="2016-10" db="EMBL/GenBank/DDBJ databases">
        <authorList>
            <person name="Varghese N."/>
            <person name="Submissions S."/>
        </authorList>
    </citation>
    <scope>NUCLEOTIDE SEQUENCE [LARGE SCALE GENOMIC DNA]</scope>
    <source>
        <strain evidence="3">CGMCC 1.10370</strain>
    </source>
</reference>
<organism evidence="2 3">
    <name type="scientific">Flavobacterium phragmitis</name>
    <dbReference type="NCBI Taxonomy" id="739143"/>
    <lineage>
        <taxon>Bacteria</taxon>
        <taxon>Pseudomonadati</taxon>
        <taxon>Bacteroidota</taxon>
        <taxon>Flavobacteriia</taxon>
        <taxon>Flavobacteriales</taxon>
        <taxon>Flavobacteriaceae</taxon>
        <taxon>Flavobacterium</taxon>
    </lineage>
</organism>
<accession>A0A1I1RWR3</accession>
<evidence type="ECO:0000313" key="3">
    <source>
        <dbReference type="Proteomes" id="UP000199672"/>
    </source>
</evidence>
<sequence length="354" mass="41061">MKRITIIPSLLLICICTIFFCCAQSNPKTPSNIQTNHKSINAGNIVEEASKMIANYTNEPVYALRYNKSYCNFELYVNDILVFTSFEDSSPLSSSAVFINHTIFHSGKQKITYKMYPIGKVEDSKEIYNTFRDNTYLKFKLTSYNKNNKEADNIEYMTYHTPGTVLYKSDYDEDIKFEGTGKKYYENSFDITVNVPYALHPGFEQAQDLRKMDKKALEAKLLQAYQQLQKVYADKNMDEVARTMFENFSIQMASEYNQKKDIAEAWEQYEDIITSKTFQIQPLTNSKLTFFADGRLVGFMKDTIANNFRGKPAFWAKINYADKIEKAMGVKGFRPIFMYALFYIPEGKSELVKY</sequence>
<feature type="signal peptide" evidence="1">
    <location>
        <begin position="1"/>
        <end position="23"/>
    </location>
</feature>
<keyword evidence="3" id="KW-1185">Reference proteome</keyword>
<protein>
    <submittedName>
        <fullName evidence="2">Uncharacterized protein</fullName>
    </submittedName>
</protein>
<dbReference type="OrthoDB" id="1149023at2"/>
<dbReference type="EMBL" id="FOMH01000007">
    <property type="protein sequence ID" value="SFD38701.1"/>
    <property type="molecule type" value="Genomic_DNA"/>
</dbReference>